<dbReference type="EMBL" id="JWIN03000008">
    <property type="protein sequence ID" value="KAB1275749.1"/>
    <property type="molecule type" value="Genomic_DNA"/>
</dbReference>
<accession>A0A5N4DXC0</accession>
<comment type="caution">
    <text evidence="1">The sequence shown here is derived from an EMBL/GenBank/DDBJ whole genome shotgun (WGS) entry which is preliminary data.</text>
</comment>
<protein>
    <submittedName>
        <fullName evidence="1">Protein FAM135A</fullName>
    </submittedName>
</protein>
<gene>
    <name evidence="1" type="ORF">Cadr_000009892</name>
</gene>
<reference evidence="1 2" key="1">
    <citation type="journal article" date="2019" name="Mol. Ecol. Resour.">
        <title>Improving Illumina assemblies with Hi-C and long reads: an example with the North African dromedary.</title>
        <authorList>
            <person name="Elbers J.P."/>
            <person name="Rogers M.F."/>
            <person name="Perelman P.L."/>
            <person name="Proskuryakova A.A."/>
            <person name="Serdyukova N.A."/>
            <person name="Johnson W.E."/>
            <person name="Horin P."/>
            <person name="Corander J."/>
            <person name="Murphy D."/>
            <person name="Burger P.A."/>
        </authorList>
    </citation>
    <scope>NUCLEOTIDE SEQUENCE [LARGE SCALE GENOMIC DNA]</scope>
    <source>
        <strain evidence="1">Drom800</strain>
        <tissue evidence="1">Blood</tissue>
    </source>
</reference>
<dbReference type="Proteomes" id="UP000299084">
    <property type="component" value="Unassembled WGS sequence"/>
</dbReference>
<keyword evidence="2" id="KW-1185">Reference proteome</keyword>
<feature type="non-terminal residue" evidence="1">
    <location>
        <position position="1"/>
    </location>
</feature>
<dbReference type="PANTHER" id="PTHR12482:SF40">
    <property type="entry name" value="PROTEIN FAM135A"/>
    <property type="match status" value="1"/>
</dbReference>
<dbReference type="PANTHER" id="PTHR12482">
    <property type="entry name" value="LIPASE ROG1-RELATED-RELATED"/>
    <property type="match status" value="1"/>
</dbReference>
<evidence type="ECO:0000313" key="2">
    <source>
        <dbReference type="Proteomes" id="UP000299084"/>
    </source>
</evidence>
<dbReference type="InterPro" id="IPR044294">
    <property type="entry name" value="Lipase-like"/>
</dbReference>
<dbReference type="AlphaFoldDB" id="A0A5N4DXC0"/>
<evidence type="ECO:0000313" key="1">
    <source>
        <dbReference type="EMBL" id="KAB1275749.1"/>
    </source>
</evidence>
<proteinExistence type="predicted"/>
<sequence>VRRFSEAFFCFEHPREAAIAYQELHLTEELFFSAQSHLQMCTAIKNTSFCSSLPPLPIECSELDGDLNSLPIIFEDRYLDSVVEVLRIFKDIGKL</sequence>
<organism evidence="1 2">
    <name type="scientific">Camelus dromedarius</name>
    <name type="common">Dromedary</name>
    <name type="synonym">Arabian camel</name>
    <dbReference type="NCBI Taxonomy" id="9838"/>
    <lineage>
        <taxon>Eukaryota</taxon>
        <taxon>Metazoa</taxon>
        <taxon>Chordata</taxon>
        <taxon>Craniata</taxon>
        <taxon>Vertebrata</taxon>
        <taxon>Euteleostomi</taxon>
        <taxon>Mammalia</taxon>
        <taxon>Eutheria</taxon>
        <taxon>Laurasiatheria</taxon>
        <taxon>Artiodactyla</taxon>
        <taxon>Tylopoda</taxon>
        <taxon>Camelidae</taxon>
        <taxon>Camelus</taxon>
    </lineage>
</organism>
<name>A0A5N4DXC0_CAMDR</name>